<sequence length="173" mass="20837">MKTLRLQRGFNIVVNCNKLRHFSTKKEKDFDFNEFFDKKKREKAQQKFEQQSSTYAEGEYQNSQDQDNTRKFNANFNSQQESRGGSQTIMQLPSQIAKDLVLMNLPKYKKRLDDKFKDLNDAYERLQKWVEERDQTLDENLMNNKFQNMGNKIDTFLFIIQLRKIWIQENLSI</sequence>
<dbReference type="Proteomes" id="UP000039865">
    <property type="component" value="Unassembled WGS sequence"/>
</dbReference>
<accession>A0A078AF51</accession>
<dbReference type="InParanoid" id="A0A078AF51"/>
<dbReference type="EMBL" id="CCKQ01008685">
    <property type="protein sequence ID" value="CDW80152.1"/>
    <property type="molecule type" value="Genomic_DNA"/>
</dbReference>
<evidence type="ECO:0000256" key="1">
    <source>
        <dbReference type="SAM" id="MobiDB-lite"/>
    </source>
</evidence>
<dbReference type="AlphaFoldDB" id="A0A078AF51"/>
<reference evidence="2 3" key="1">
    <citation type="submission" date="2014-06" db="EMBL/GenBank/DDBJ databases">
        <authorList>
            <person name="Swart Estienne"/>
        </authorList>
    </citation>
    <scope>NUCLEOTIDE SEQUENCE [LARGE SCALE GENOMIC DNA]</scope>
    <source>
        <strain evidence="2 3">130c</strain>
    </source>
</reference>
<organism evidence="2 3">
    <name type="scientific">Stylonychia lemnae</name>
    <name type="common">Ciliate</name>
    <dbReference type="NCBI Taxonomy" id="5949"/>
    <lineage>
        <taxon>Eukaryota</taxon>
        <taxon>Sar</taxon>
        <taxon>Alveolata</taxon>
        <taxon>Ciliophora</taxon>
        <taxon>Intramacronucleata</taxon>
        <taxon>Spirotrichea</taxon>
        <taxon>Stichotrichia</taxon>
        <taxon>Sporadotrichida</taxon>
        <taxon>Oxytrichidae</taxon>
        <taxon>Stylonychinae</taxon>
        <taxon>Stylonychia</taxon>
    </lineage>
</organism>
<evidence type="ECO:0000313" key="3">
    <source>
        <dbReference type="Proteomes" id="UP000039865"/>
    </source>
</evidence>
<evidence type="ECO:0000313" key="2">
    <source>
        <dbReference type="EMBL" id="CDW80152.1"/>
    </source>
</evidence>
<keyword evidence="3" id="KW-1185">Reference proteome</keyword>
<feature type="region of interest" description="Disordered" evidence="1">
    <location>
        <begin position="46"/>
        <end position="87"/>
    </location>
</feature>
<name>A0A078AF51_STYLE</name>
<proteinExistence type="predicted"/>
<feature type="compositionally biased region" description="Polar residues" evidence="1">
    <location>
        <begin position="47"/>
        <end position="87"/>
    </location>
</feature>
<protein>
    <submittedName>
        <fullName evidence="2">Uncharacterized protein</fullName>
    </submittedName>
</protein>
<gene>
    <name evidence="2" type="primary">Contig2180.g2345</name>
    <name evidence="2" type="ORF">STYLEM_9148</name>
</gene>